<dbReference type="RefSeq" id="WP_274689252.1">
    <property type="nucleotide sequence ID" value="NZ_JAPMOU010000015.1"/>
</dbReference>
<organism evidence="1 2">
    <name type="scientific">Spartinivicinus poritis</name>
    <dbReference type="NCBI Taxonomy" id="2994640"/>
    <lineage>
        <taxon>Bacteria</taxon>
        <taxon>Pseudomonadati</taxon>
        <taxon>Pseudomonadota</taxon>
        <taxon>Gammaproteobacteria</taxon>
        <taxon>Oceanospirillales</taxon>
        <taxon>Zooshikellaceae</taxon>
        <taxon>Spartinivicinus</taxon>
    </lineage>
</organism>
<evidence type="ECO:0000313" key="1">
    <source>
        <dbReference type="EMBL" id="MDE1462902.1"/>
    </source>
</evidence>
<keyword evidence="2" id="KW-1185">Reference proteome</keyword>
<gene>
    <name evidence="1" type="ORF">ORQ98_13080</name>
</gene>
<proteinExistence type="predicted"/>
<name>A0ABT5U9B5_9GAMM</name>
<evidence type="ECO:0000313" key="2">
    <source>
        <dbReference type="Proteomes" id="UP001528823"/>
    </source>
</evidence>
<evidence type="ECO:0008006" key="3">
    <source>
        <dbReference type="Google" id="ProtNLM"/>
    </source>
</evidence>
<dbReference type="Proteomes" id="UP001528823">
    <property type="component" value="Unassembled WGS sequence"/>
</dbReference>
<reference evidence="1 2" key="1">
    <citation type="submission" date="2022-11" db="EMBL/GenBank/DDBJ databases">
        <title>Spartinivicinus poritis sp. nov., isolated from scleractinian coral Porites lutea.</title>
        <authorList>
            <person name="Zhang G."/>
            <person name="Cai L."/>
            <person name="Wei Q."/>
        </authorList>
    </citation>
    <scope>NUCLEOTIDE SEQUENCE [LARGE SCALE GENOMIC DNA]</scope>
    <source>
        <strain evidence="1 2">A2-2</strain>
    </source>
</reference>
<dbReference type="EMBL" id="JAPMOU010000015">
    <property type="protein sequence ID" value="MDE1462902.1"/>
    <property type="molecule type" value="Genomic_DNA"/>
</dbReference>
<sequence length="151" mass="17323">MLLKTLVFNLVGMIYKLVMRSIKIPLSVLFSLFFMLSHVAFADTTNVFCAKPDGSKWYWLKNNEGNQVTVSGEWEEVTLQNNDNIYIFKISHTNYDNLNSQCRENFVAQPANNTFSSWSVFYVNKADGTNYIAPGIYISLPECSACFIRFK</sequence>
<accession>A0ABT5U9B5</accession>
<comment type="caution">
    <text evidence="1">The sequence shown here is derived from an EMBL/GenBank/DDBJ whole genome shotgun (WGS) entry which is preliminary data.</text>
</comment>
<protein>
    <recommendedName>
        <fullName evidence="3">Secreted protein</fullName>
    </recommendedName>
</protein>